<gene>
    <name evidence="5" type="ORF">V8V93_11325</name>
</gene>
<dbReference type="InterPro" id="IPR002068">
    <property type="entry name" value="A-crystallin/Hsp20_dom"/>
</dbReference>
<dbReference type="EMBL" id="CP146609">
    <property type="protein sequence ID" value="WWX21039.1"/>
    <property type="molecule type" value="Genomic_DNA"/>
</dbReference>
<dbReference type="Proteomes" id="UP001385389">
    <property type="component" value="Chromosome"/>
</dbReference>
<evidence type="ECO:0000256" key="2">
    <source>
        <dbReference type="PROSITE-ProRule" id="PRU00285"/>
    </source>
</evidence>
<dbReference type="InterPro" id="IPR008978">
    <property type="entry name" value="HSP20-like_chaperone"/>
</dbReference>
<keyword evidence="6" id="KW-1185">Reference proteome</keyword>
<dbReference type="PROSITE" id="PS01031">
    <property type="entry name" value="SHSP"/>
    <property type="match status" value="1"/>
</dbReference>
<organism evidence="5 6">
    <name type="scientific">Pseudodesulfovibrio methanolicus</name>
    <dbReference type="NCBI Taxonomy" id="3126690"/>
    <lineage>
        <taxon>Bacteria</taxon>
        <taxon>Pseudomonadati</taxon>
        <taxon>Thermodesulfobacteriota</taxon>
        <taxon>Desulfovibrionia</taxon>
        <taxon>Desulfovibrionales</taxon>
        <taxon>Desulfovibrionaceae</taxon>
    </lineage>
</organism>
<evidence type="ECO:0000313" key="5">
    <source>
        <dbReference type="EMBL" id="WWX21039.1"/>
    </source>
</evidence>
<evidence type="ECO:0000256" key="3">
    <source>
        <dbReference type="RuleBase" id="RU003616"/>
    </source>
</evidence>
<dbReference type="Pfam" id="PF00011">
    <property type="entry name" value="HSP20"/>
    <property type="match status" value="1"/>
</dbReference>
<evidence type="ECO:0000256" key="1">
    <source>
        <dbReference type="ARBA" id="ARBA00023016"/>
    </source>
</evidence>
<name>A0ABZ2IQT4_9BACT</name>
<evidence type="ECO:0000259" key="4">
    <source>
        <dbReference type="PROSITE" id="PS01031"/>
    </source>
</evidence>
<comment type="similarity">
    <text evidence="2 3">Belongs to the small heat shock protein (HSP20) family.</text>
</comment>
<dbReference type="RefSeq" id="WP_338666780.1">
    <property type="nucleotide sequence ID" value="NZ_CP146609.1"/>
</dbReference>
<dbReference type="InterPro" id="IPR044587">
    <property type="entry name" value="HSP21-like"/>
</dbReference>
<reference evidence="5 6" key="1">
    <citation type="submission" date="2024-03" db="EMBL/GenBank/DDBJ databases">
        <title>Phenotype and Genome Characterization of a Sulfate-Reducing Bacterium Pseudodesulfovibrio sp. strain 5S69, isolated from Petroleum Reservoir in Tatarstan (Russia).</title>
        <authorList>
            <person name="Bidzhieva S.K."/>
            <person name="Kadnikov V."/>
            <person name="Tourova T.P."/>
            <person name="Samigullina S.R."/>
            <person name="Sokolova D.S."/>
            <person name="Poltaraus A.B."/>
            <person name="Avtukh A.N."/>
            <person name="Tereshina V.M."/>
            <person name="Mardanov A.V."/>
            <person name="Nazina T.N."/>
        </authorList>
    </citation>
    <scope>NUCLEOTIDE SEQUENCE [LARGE SCALE GENOMIC DNA]</scope>
    <source>
        <strain evidence="5 6">5S69</strain>
    </source>
</reference>
<proteinExistence type="inferred from homology"/>
<keyword evidence="1" id="KW-0346">Stress response</keyword>
<sequence length="124" mass="13718">MRSDVDRLFDDLCADFNLPSMFCRMAGDLTLEQEGETLLVRLELGNMDPDDVHVSVMDRQLSIVAETRESGPGHTSTHSFHKELRLPCRIDTGSVSAEFADGVLVVRLPKCAVQSGQKVAISRK</sequence>
<dbReference type="Gene3D" id="2.60.40.790">
    <property type="match status" value="1"/>
</dbReference>
<dbReference type="PANTHER" id="PTHR46733">
    <property type="entry name" value="26.5 KDA HEAT SHOCK PROTEIN, MITOCHONDRIAL"/>
    <property type="match status" value="1"/>
</dbReference>
<evidence type="ECO:0000313" key="6">
    <source>
        <dbReference type="Proteomes" id="UP001385389"/>
    </source>
</evidence>
<dbReference type="CDD" id="cd00298">
    <property type="entry name" value="ACD_sHsps_p23-like"/>
    <property type="match status" value="1"/>
</dbReference>
<accession>A0ABZ2IQT4</accession>
<feature type="domain" description="SHSP" evidence="4">
    <location>
        <begin position="20"/>
        <end position="124"/>
    </location>
</feature>
<protein>
    <submittedName>
        <fullName evidence="5">Hsp20/alpha crystallin family protein</fullName>
    </submittedName>
</protein>
<dbReference type="SUPFAM" id="SSF49764">
    <property type="entry name" value="HSP20-like chaperones"/>
    <property type="match status" value="1"/>
</dbReference>
<dbReference type="PANTHER" id="PTHR46733:SF4">
    <property type="entry name" value="HEAT SHOCK PROTEIN 21, CHLOROPLASTIC"/>
    <property type="match status" value="1"/>
</dbReference>